<evidence type="ECO:0000256" key="1">
    <source>
        <dbReference type="SAM" id="MobiDB-lite"/>
    </source>
</evidence>
<reference evidence="3" key="1">
    <citation type="submission" date="2019-12" db="EMBL/GenBank/DDBJ databases">
        <authorList>
            <person name="Awala S.I."/>
            <person name="Rhee S.K."/>
        </authorList>
    </citation>
    <scope>NUCLEOTIDE SEQUENCE [LARGE SCALE GENOMIC DNA]</scope>
    <source>
        <strain evidence="3">IM1</strain>
    </source>
</reference>
<evidence type="ECO:0000313" key="3">
    <source>
        <dbReference type="Proteomes" id="UP000503004"/>
    </source>
</evidence>
<dbReference type="AlphaFoldDB" id="A0A858Q7T1"/>
<name>A0A858Q7T1_9GAMM</name>
<gene>
    <name evidence="2" type="ORF">GNH96_08250</name>
</gene>
<dbReference type="Proteomes" id="UP000503004">
    <property type="component" value="Chromosome"/>
</dbReference>
<evidence type="ECO:0008006" key="4">
    <source>
        <dbReference type="Google" id="ProtNLM"/>
    </source>
</evidence>
<dbReference type="EMBL" id="CP046565">
    <property type="protein sequence ID" value="QJD29962.1"/>
    <property type="molecule type" value="Genomic_DNA"/>
</dbReference>
<sequence length="180" mass="20112">MAVRRWLFPAREFGRWLVISLILTFYAGCAGKPPPAPVPQSVPAKHAKPAVPKRTEPPPTDRRESFPLPGVPLWRWESWEQYGKTHLVSKPEKYTLQLLANGWLKFSAECLKGEGIYETHGDRIVIAVTRADAGRCQPGPTAEHFIQSLEAASHYHQTAGRLFLDLGRNDGGLSFSRSPD</sequence>
<dbReference type="KEGG" id="metu:GNH96_08250"/>
<keyword evidence="3" id="KW-1185">Reference proteome</keyword>
<proteinExistence type="predicted"/>
<feature type="region of interest" description="Disordered" evidence="1">
    <location>
        <begin position="35"/>
        <end position="66"/>
    </location>
</feature>
<evidence type="ECO:0000313" key="2">
    <source>
        <dbReference type="EMBL" id="QJD29962.1"/>
    </source>
</evidence>
<protein>
    <recommendedName>
        <fullName evidence="4">DUF306 domain-containing protein</fullName>
    </recommendedName>
</protein>
<feature type="compositionally biased region" description="Basic and acidic residues" evidence="1">
    <location>
        <begin position="53"/>
        <end position="65"/>
    </location>
</feature>
<organism evidence="2 3">
    <name type="scientific">Methylococcus geothermalis</name>
    <dbReference type="NCBI Taxonomy" id="2681310"/>
    <lineage>
        <taxon>Bacteria</taxon>
        <taxon>Pseudomonadati</taxon>
        <taxon>Pseudomonadota</taxon>
        <taxon>Gammaproteobacteria</taxon>
        <taxon>Methylococcales</taxon>
        <taxon>Methylococcaceae</taxon>
        <taxon>Methylococcus</taxon>
    </lineage>
</organism>
<accession>A0A858Q7T1</accession>